<dbReference type="Gene3D" id="1.10.1200.10">
    <property type="entry name" value="ACP-like"/>
    <property type="match status" value="1"/>
</dbReference>
<keyword evidence="1" id="KW-0596">Phosphopantetheine</keyword>
<dbReference type="InterPro" id="IPR011032">
    <property type="entry name" value="GroES-like_sf"/>
</dbReference>
<dbReference type="InterPro" id="IPR016036">
    <property type="entry name" value="Malonyl_transacylase_ACP-bd"/>
</dbReference>
<keyword evidence="3" id="KW-0808">Transferase</keyword>
<protein>
    <submittedName>
        <fullName evidence="11">SDR family NAD(P)-dependent oxidoreductase</fullName>
    </submittedName>
</protein>
<dbReference type="SUPFAM" id="SSF52151">
    <property type="entry name" value="FabD/lysophospholipase-like"/>
    <property type="match status" value="1"/>
</dbReference>
<dbReference type="InterPro" id="IPR049551">
    <property type="entry name" value="PKS_DH_C"/>
</dbReference>
<dbReference type="RefSeq" id="WP_346760469.1">
    <property type="nucleotide sequence ID" value="NZ_JAUJEB010000006.1"/>
</dbReference>
<dbReference type="InterPro" id="IPR013149">
    <property type="entry name" value="ADH-like_C"/>
</dbReference>
<dbReference type="SMART" id="SM00827">
    <property type="entry name" value="PKS_AT"/>
    <property type="match status" value="1"/>
</dbReference>
<organism evidence="11 12">
    <name type="scientific">Agaribacillus aureus</name>
    <dbReference type="NCBI Taxonomy" id="3051825"/>
    <lineage>
        <taxon>Bacteria</taxon>
        <taxon>Pseudomonadati</taxon>
        <taxon>Bacteroidota</taxon>
        <taxon>Cytophagia</taxon>
        <taxon>Cytophagales</taxon>
        <taxon>Splendidivirgaceae</taxon>
        <taxon>Agaribacillus</taxon>
    </lineage>
</organism>
<dbReference type="InterPro" id="IPR036291">
    <property type="entry name" value="NAD(P)-bd_dom_sf"/>
</dbReference>
<dbReference type="Gene3D" id="3.40.366.10">
    <property type="entry name" value="Malonyl-Coenzyme A Acyl Carrier Protein, domain 2"/>
    <property type="match status" value="1"/>
</dbReference>
<dbReference type="InterPro" id="IPR050444">
    <property type="entry name" value="Polyketide_Synthase"/>
</dbReference>
<dbReference type="PROSITE" id="PS52019">
    <property type="entry name" value="PKS_MFAS_DH"/>
    <property type="match status" value="1"/>
</dbReference>
<feature type="region of interest" description="N-terminal hotdog fold" evidence="7">
    <location>
        <begin position="887"/>
        <end position="1010"/>
    </location>
</feature>
<dbReference type="PANTHER" id="PTHR45681:SF6">
    <property type="entry name" value="POLYKETIDE SYNTHASE 37"/>
    <property type="match status" value="1"/>
</dbReference>
<evidence type="ECO:0000256" key="6">
    <source>
        <dbReference type="ARBA" id="ARBA00023315"/>
    </source>
</evidence>
<feature type="active site" description="Proton donor; for dehydratase activity" evidence="7">
    <location>
        <position position="1085"/>
    </location>
</feature>
<dbReference type="Pfam" id="PF08240">
    <property type="entry name" value="ADH_N"/>
    <property type="match status" value="1"/>
</dbReference>
<dbReference type="InterPro" id="IPR049900">
    <property type="entry name" value="PKS_mFAS_DH"/>
</dbReference>
<dbReference type="Pfam" id="PF00109">
    <property type="entry name" value="ketoacyl-synt"/>
    <property type="match status" value="1"/>
</dbReference>
<dbReference type="InterPro" id="IPR020806">
    <property type="entry name" value="PKS_PP-bd"/>
</dbReference>
<dbReference type="SMART" id="SM00829">
    <property type="entry name" value="PKS_ER"/>
    <property type="match status" value="1"/>
</dbReference>
<dbReference type="InterPro" id="IPR042104">
    <property type="entry name" value="PKS_dehydratase_sf"/>
</dbReference>
<dbReference type="Gene3D" id="3.30.70.3290">
    <property type="match status" value="1"/>
</dbReference>
<feature type="active site" description="Proton acceptor; for dehydratase activity" evidence="7">
    <location>
        <position position="921"/>
    </location>
</feature>
<dbReference type="InterPro" id="IPR001227">
    <property type="entry name" value="Ac_transferase_dom_sf"/>
</dbReference>
<dbReference type="PANTHER" id="PTHR45681">
    <property type="entry name" value="POLYKETIDE SYNTHASE 44-RELATED"/>
    <property type="match status" value="1"/>
</dbReference>
<dbReference type="SMART" id="SM00826">
    <property type="entry name" value="PKS_DH"/>
    <property type="match status" value="1"/>
</dbReference>
<dbReference type="SUPFAM" id="SSF53901">
    <property type="entry name" value="Thiolase-like"/>
    <property type="match status" value="1"/>
</dbReference>
<name>A0ABT8LBH8_9BACT</name>
<sequence>MKRVKLSIIGIGCRFPGNSNTPEQFWDLLKSGTDAIIDVPKNRWDNRRFFSQNKNRQGKTLSSQFGFLTLDVTEFDPLFFGISPLEAATLDPQQRLLLQTTWEAFEDAGIPESKFRGSDTGVFIGGFTLDNKLIQFGDKNRNQIKSPIATSSTMAMLSNRISYTLDLRGPSISIDTACSSSLVGIHYACQSIWSGESKMAIAGGANLMLKPEYPIVMSKGQFLSSHSRCKTFDADAQGYVRGEGVGVVLIKPLEEALADNDIIYAIIHQTGSNQDGKTEGITVPNGDSQKQLLRKVIDQSEVDPNAICYIEAHGTGTPTGDPIEFSALDTVIKEKVTKEDQVTVGSVKTNIGHLEAASGVAGFMKAALVLKNNQTVPNLHFKNPNPQIDFDNAKLKVSTDVRKLSDLQERYGLVNSFGYGGTNANVLLSNTTIEQKTLPPGVKKSRICILPLSAKSDYSLRAYAGKIASHITEDNYADTLYSLLNRRSQLNTRAVFVANSMDELKCQLDEFAQGNSVKGVQTHTASAEFSPKLFVFTGMGPQWFAMGRELYHSSELFKQKWHEYDEVFRAIAGWSMLEELLKKEEDSRIKETQFAQPANFFLQAALTELWASFGITPDAVVGHSVGEVTAAYICGALTLKDGLTVSYHRSRIQQKAAGRGTMLAIGLPEIQVNQYIENYDDVSIAAINSPSTVTVAGETKSLQQISDQLTELNIFNKMLEVDVAYHSCQMDTLKEELLESLAAISPQPSKIPIYSTVTAREIKGTSFGNTYWWNNVRQPVRFADTIIQTLSHGYDTMLEVGPHPVLRHSINECVDLLNKKVNLLFSLRRKEDEEQHIFDNLAHFYAIGYSIDWSKFLTGGNYIKLPLYEWENQGYYSESNSSREDRLGLEGHPFLNQTYPYHLPSFEMEVNEQFLPYLQDHIVSGAVVLPGAAYVEAMLAMHQKMNGTAPCTLKDVQFSNVLIFNNNEVQYLNTTFNPSSSMCEIFSHNGESKSWTQHASAKVIDCIDNNNDKTPFSSTLQAFEKEKTIEGIYDQLDAIGLKYGPVFRGIQEIKCKGDTELLVKVKPHKSIITNHEYLLHPSILDACFQSVIAALNGQEVAPGAFIPTKINFVHFHATPKLNEYIYCHAEIIDIAYEYLIANMTLIGEDGTVIAQLEGLNCQAIESNTQSEQRDLNELFYEFNWKNIPLPQGEPDLENETILFFGPLSEKSKSLLSGLKFYGAEVIYMDQFDKKLIEKYENVFTKLIYAPLLGEKRALSYQAIQEITFPLLSVFQSIKEKDLVQLVILTLDGHQVLDTDDININSGALLGLNHVIGNEHTNISPLTIDVDEYNLENPKSILLQLSRADGDEDIALRGSKRFVRSLSKPSEPKVLNFSRKAAADEPFQIINKKGKGIEGFAMVESRITEPSEDEITLEVKSTSLNLKDVLKINGQISQDALKNSYFQNSIGMEVVGTVIKKGKNVADINIGDDILTLAKHGGFTRYLTAKPDFYIKKATTLSFDEMNIAIPFITAWHALVDKADLSEGETILIHNGTGGVGLAAIQIAKRLNAKIITTTSTEEKRAHLRTEGVEHILYSRSLDYVKDVMDITDGKGVNVVLNAISGESLVQSFELLADYGRFIEIGKKDIVLNNSLPMQTFNRNVSFFHIDIDQMFLQRPKKTRELFHTLYTKFQEEGYKPIPVTSFPAKDIKEAFRFINKSKHIGKVTLNFEEGEVELSMPKSGINSEGAFLITGGTAGFGFEIAKWLIGKEVKKVVLCSRSGVKDQKKQVFIDQVNQAGTTKVEIYQLDMANVDEVTDLIHSLSQDTIPLKGIFHGAMVLDDAFMKDLDEERFLRVMNPKVLGAINLHNALGSYPLDFFLCFSSISALIGNVGQGNYVAANAFLDNFSHWRNAQNLACTSLNLGVLAEVGVVSRNEHVGQMMDSAGIRGFDTQTALRSLDYILSEKPAQISFFDVNWEAWGSINPKLANSSRFKSIVDQFSGTDALSEELKSLVQEVEGCDEKDRPGVILDKTTVAFAKVMKMNPDSINPDVGINFMGVDSLISVEVGRAIKASLGVDLSIMELLNGPSLKQLSEIILSRIESHLVGVVEN</sequence>
<evidence type="ECO:0000256" key="3">
    <source>
        <dbReference type="ARBA" id="ARBA00022679"/>
    </source>
</evidence>
<dbReference type="PROSITE" id="PS50075">
    <property type="entry name" value="CARRIER"/>
    <property type="match status" value="1"/>
</dbReference>
<dbReference type="InterPro" id="IPR020843">
    <property type="entry name" value="ER"/>
</dbReference>
<dbReference type="Pfam" id="PF00107">
    <property type="entry name" value="ADH_zinc_N"/>
    <property type="match status" value="1"/>
</dbReference>
<evidence type="ECO:0000256" key="5">
    <source>
        <dbReference type="ARBA" id="ARBA00023268"/>
    </source>
</evidence>
<dbReference type="Gene3D" id="3.40.47.10">
    <property type="match status" value="1"/>
</dbReference>
<keyword evidence="2" id="KW-0597">Phosphoprotein</keyword>
<keyword evidence="5" id="KW-0511">Multifunctional enzyme</keyword>
<dbReference type="Gene3D" id="3.10.129.110">
    <property type="entry name" value="Polyketide synthase dehydratase"/>
    <property type="match status" value="1"/>
</dbReference>
<dbReference type="InterPro" id="IPR009081">
    <property type="entry name" value="PP-bd_ACP"/>
</dbReference>
<feature type="domain" description="Carrier" evidence="8">
    <location>
        <begin position="2008"/>
        <end position="2082"/>
    </location>
</feature>
<dbReference type="SUPFAM" id="SSF51735">
    <property type="entry name" value="NAD(P)-binding Rossmann-fold domains"/>
    <property type="match status" value="3"/>
</dbReference>
<dbReference type="Proteomes" id="UP001172083">
    <property type="component" value="Unassembled WGS sequence"/>
</dbReference>
<dbReference type="Pfam" id="PF21089">
    <property type="entry name" value="PKS_DH_N"/>
    <property type="match status" value="1"/>
</dbReference>
<dbReference type="SMART" id="SM00822">
    <property type="entry name" value="PKS_KR"/>
    <property type="match status" value="1"/>
</dbReference>
<comment type="caution">
    <text evidence="11">The sequence shown here is derived from an EMBL/GenBank/DDBJ whole genome shotgun (WGS) entry which is preliminary data.</text>
</comment>
<evidence type="ECO:0000256" key="7">
    <source>
        <dbReference type="PROSITE-ProRule" id="PRU01363"/>
    </source>
</evidence>
<dbReference type="Pfam" id="PF00698">
    <property type="entry name" value="Acyl_transf_1"/>
    <property type="match status" value="1"/>
</dbReference>
<dbReference type="InterPro" id="IPR016039">
    <property type="entry name" value="Thiolase-like"/>
</dbReference>
<dbReference type="InterPro" id="IPR014031">
    <property type="entry name" value="Ketoacyl_synth_C"/>
</dbReference>
<dbReference type="SMART" id="SM00825">
    <property type="entry name" value="PKS_KS"/>
    <property type="match status" value="1"/>
</dbReference>
<evidence type="ECO:0000259" key="10">
    <source>
        <dbReference type="PROSITE" id="PS52019"/>
    </source>
</evidence>
<dbReference type="InterPro" id="IPR032821">
    <property type="entry name" value="PKS_assoc"/>
</dbReference>
<dbReference type="InterPro" id="IPR014030">
    <property type="entry name" value="Ketoacyl_synth_N"/>
</dbReference>
<evidence type="ECO:0000256" key="4">
    <source>
        <dbReference type="ARBA" id="ARBA00022857"/>
    </source>
</evidence>
<dbReference type="SUPFAM" id="SSF50129">
    <property type="entry name" value="GroES-like"/>
    <property type="match status" value="1"/>
</dbReference>
<proteinExistence type="predicted"/>
<feature type="domain" description="PKS/mFAS DH" evidence="10">
    <location>
        <begin position="887"/>
        <end position="1170"/>
    </location>
</feature>
<dbReference type="InterPro" id="IPR057326">
    <property type="entry name" value="KR_dom"/>
</dbReference>
<gene>
    <name evidence="11" type="ORF">QQ020_23820</name>
</gene>
<dbReference type="Gene3D" id="3.90.180.10">
    <property type="entry name" value="Medium-chain alcohol dehydrogenases, catalytic domain"/>
    <property type="match status" value="1"/>
</dbReference>
<evidence type="ECO:0000259" key="8">
    <source>
        <dbReference type="PROSITE" id="PS50075"/>
    </source>
</evidence>
<keyword evidence="6" id="KW-0012">Acyltransferase</keyword>
<dbReference type="InterPro" id="IPR020807">
    <property type="entry name" value="PKS_DH"/>
</dbReference>
<dbReference type="InterPro" id="IPR049552">
    <property type="entry name" value="PKS_DH_N"/>
</dbReference>
<dbReference type="InterPro" id="IPR016035">
    <property type="entry name" value="Acyl_Trfase/lysoPLipase"/>
</dbReference>
<dbReference type="Pfam" id="PF16197">
    <property type="entry name" value="KAsynt_C_assoc"/>
    <property type="match status" value="1"/>
</dbReference>
<dbReference type="InterPro" id="IPR036736">
    <property type="entry name" value="ACP-like_sf"/>
</dbReference>
<dbReference type="Pfam" id="PF00550">
    <property type="entry name" value="PP-binding"/>
    <property type="match status" value="1"/>
</dbReference>
<dbReference type="PROSITE" id="PS00606">
    <property type="entry name" value="KS3_1"/>
    <property type="match status" value="1"/>
</dbReference>
<dbReference type="InterPro" id="IPR013968">
    <property type="entry name" value="PKS_KR"/>
</dbReference>
<feature type="region of interest" description="C-terminal hotdog fold" evidence="7">
    <location>
        <begin position="1024"/>
        <end position="1170"/>
    </location>
</feature>
<dbReference type="SUPFAM" id="SSF55048">
    <property type="entry name" value="Probable ACP-binding domain of malonyl-CoA ACP transacylase"/>
    <property type="match status" value="1"/>
</dbReference>
<dbReference type="SMART" id="SM00823">
    <property type="entry name" value="PKS_PP"/>
    <property type="match status" value="1"/>
</dbReference>
<dbReference type="InterPro" id="IPR014043">
    <property type="entry name" value="Acyl_transferase_dom"/>
</dbReference>
<dbReference type="InterPro" id="IPR018201">
    <property type="entry name" value="Ketoacyl_synth_AS"/>
</dbReference>
<dbReference type="SUPFAM" id="SSF47336">
    <property type="entry name" value="ACP-like"/>
    <property type="match status" value="1"/>
</dbReference>
<dbReference type="InterPro" id="IPR020841">
    <property type="entry name" value="PKS_Beta-ketoAc_synthase_dom"/>
</dbReference>
<evidence type="ECO:0000256" key="1">
    <source>
        <dbReference type="ARBA" id="ARBA00022450"/>
    </source>
</evidence>
<dbReference type="Pfam" id="PF08659">
    <property type="entry name" value="KR"/>
    <property type="match status" value="1"/>
</dbReference>
<dbReference type="Pfam" id="PF02801">
    <property type="entry name" value="Ketoacyl-synt_C"/>
    <property type="match status" value="1"/>
</dbReference>
<evidence type="ECO:0000313" key="11">
    <source>
        <dbReference type="EMBL" id="MDN5215130.1"/>
    </source>
</evidence>
<dbReference type="Gene3D" id="3.40.50.720">
    <property type="entry name" value="NAD(P)-binding Rossmann-like Domain"/>
    <property type="match status" value="3"/>
</dbReference>
<dbReference type="InterPro" id="IPR013154">
    <property type="entry name" value="ADH-like_N"/>
</dbReference>
<feature type="domain" description="Ketosynthase family 3 (KS3)" evidence="9">
    <location>
        <begin position="3"/>
        <end position="430"/>
    </location>
</feature>
<evidence type="ECO:0000256" key="2">
    <source>
        <dbReference type="ARBA" id="ARBA00022553"/>
    </source>
</evidence>
<keyword evidence="12" id="KW-1185">Reference proteome</keyword>
<dbReference type="Pfam" id="PF14765">
    <property type="entry name" value="PS-DH"/>
    <property type="match status" value="1"/>
</dbReference>
<dbReference type="CDD" id="cd00833">
    <property type="entry name" value="PKS"/>
    <property type="match status" value="1"/>
</dbReference>
<dbReference type="CDD" id="cd05195">
    <property type="entry name" value="enoyl_red"/>
    <property type="match status" value="1"/>
</dbReference>
<evidence type="ECO:0000259" key="9">
    <source>
        <dbReference type="PROSITE" id="PS52004"/>
    </source>
</evidence>
<dbReference type="EMBL" id="JAUJEB010000006">
    <property type="protein sequence ID" value="MDN5215130.1"/>
    <property type="molecule type" value="Genomic_DNA"/>
</dbReference>
<keyword evidence="4" id="KW-0521">NADP</keyword>
<reference evidence="11" key="1">
    <citation type="submission" date="2023-06" db="EMBL/GenBank/DDBJ databases">
        <title>Genomic of Agaribacillus aureum.</title>
        <authorList>
            <person name="Wang G."/>
        </authorList>
    </citation>
    <scope>NUCLEOTIDE SEQUENCE</scope>
    <source>
        <strain evidence="11">BMA12</strain>
    </source>
</reference>
<dbReference type="PROSITE" id="PS52004">
    <property type="entry name" value="KS3_2"/>
    <property type="match status" value="1"/>
</dbReference>
<evidence type="ECO:0000313" key="12">
    <source>
        <dbReference type="Proteomes" id="UP001172083"/>
    </source>
</evidence>
<accession>A0ABT8LBH8</accession>